<dbReference type="Gene3D" id="3.30.40.10">
    <property type="entry name" value="Zinc/RING finger domain, C3HC4 (zinc finger)"/>
    <property type="match status" value="1"/>
</dbReference>
<dbReference type="PANTHER" id="PTHR45931:SF16">
    <property type="entry name" value="RING_U-BOX SUPERFAMILY PROTEIN"/>
    <property type="match status" value="1"/>
</dbReference>
<evidence type="ECO:0000313" key="7">
    <source>
        <dbReference type="Proteomes" id="UP000029121"/>
    </source>
</evidence>
<accession>R0IQ10</accession>
<keyword evidence="1" id="KW-0479">Metal-binding</keyword>
<sequence length="181" mass="20624">IHQQKLAPSEGMKNTVNVVFETVTEKIHQDPVTGIHALVESKAAYFSINFSIESTCHSHIRDLLLDRLMIHRWSSSILASHIASAANNLGFGVNGFVITLLLTVTKRKYVVSSESVLQFQRLVCEGSIDGHELKRLKMEAEPYRWCSTRLPCSHVFHDRCLLKWFSRKNTCPMCRRVLVSE</sequence>
<dbReference type="SUPFAM" id="SSF57850">
    <property type="entry name" value="RING/U-box"/>
    <property type="match status" value="1"/>
</dbReference>
<keyword evidence="3" id="KW-0862">Zinc</keyword>
<feature type="domain" description="RING-type" evidence="5">
    <location>
        <begin position="123"/>
        <end position="175"/>
    </location>
</feature>
<dbReference type="InterPro" id="IPR051834">
    <property type="entry name" value="RING_finger_E3_ligase"/>
</dbReference>
<proteinExistence type="predicted"/>
<dbReference type="PANTHER" id="PTHR45931">
    <property type="entry name" value="SI:CH211-59O9.10"/>
    <property type="match status" value="1"/>
</dbReference>
<protein>
    <recommendedName>
        <fullName evidence="5">RING-type domain-containing protein</fullName>
    </recommendedName>
</protein>
<evidence type="ECO:0000313" key="6">
    <source>
        <dbReference type="EMBL" id="EOA39288.1"/>
    </source>
</evidence>
<name>R0IQ10_9BRAS</name>
<dbReference type="PROSITE" id="PS50089">
    <property type="entry name" value="ZF_RING_2"/>
    <property type="match status" value="1"/>
</dbReference>
<keyword evidence="2 4" id="KW-0863">Zinc-finger</keyword>
<dbReference type="GO" id="GO:0061630">
    <property type="term" value="F:ubiquitin protein ligase activity"/>
    <property type="evidence" value="ECO:0007669"/>
    <property type="project" value="TreeGrafter"/>
</dbReference>
<dbReference type="InterPro" id="IPR001841">
    <property type="entry name" value="Znf_RING"/>
</dbReference>
<keyword evidence="7" id="KW-1185">Reference proteome</keyword>
<reference evidence="7" key="1">
    <citation type="journal article" date="2013" name="Nat. Genet.">
        <title>The Capsella rubella genome and the genomic consequences of rapid mating system evolution.</title>
        <authorList>
            <person name="Slotte T."/>
            <person name="Hazzouri K.M."/>
            <person name="Agren J.A."/>
            <person name="Koenig D."/>
            <person name="Maumus F."/>
            <person name="Guo Y.L."/>
            <person name="Steige K."/>
            <person name="Platts A.E."/>
            <person name="Escobar J.S."/>
            <person name="Newman L.K."/>
            <person name="Wang W."/>
            <person name="Mandakova T."/>
            <person name="Vello E."/>
            <person name="Smith L.M."/>
            <person name="Henz S.R."/>
            <person name="Steffen J."/>
            <person name="Takuno S."/>
            <person name="Brandvain Y."/>
            <person name="Coop G."/>
            <person name="Andolfatto P."/>
            <person name="Hu T.T."/>
            <person name="Blanchette M."/>
            <person name="Clark R.M."/>
            <person name="Quesneville H."/>
            <person name="Nordborg M."/>
            <person name="Gaut B.S."/>
            <person name="Lysak M.A."/>
            <person name="Jenkins J."/>
            <person name="Grimwood J."/>
            <person name="Chapman J."/>
            <person name="Prochnik S."/>
            <person name="Shu S."/>
            <person name="Rokhsar D."/>
            <person name="Schmutz J."/>
            <person name="Weigel D."/>
            <person name="Wright S.I."/>
        </authorList>
    </citation>
    <scope>NUCLEOTIDE SEQUENCE [LARGE SCALE GENOMIC DNA]</scope>
    <source>
        <strain evidence="7">cv. Monte Gargano</strain>
    </source>
</reference>
<dbReference type="GO" id="GO:0005634">
    <property type="term" value="C:nucleus"/>
    <property type="evidence" value="ECO:0007669"/>
    <property type="project" value="TreeGrafter"/>
</dbReference>
<evidence type="ECO:0000256" key="4">
    <source>
        <dbReference type="PROSITE-ProRule" id="PRU00175"/>
    </source>
</evidence>
<evidence type="ECO:0000256" key="2">
    <source>
        <dbReference type="ARBA" id="ARBA00022771"/>
    </source>
</evidence>
<dbReference type="AlphaFoldDB" id="R0IQ10"/>
<dbReference type="GO" id="GO:0006511">
    <property type="term" value="P:ubiquitin-dependent protein catabolic process"/>
    <property type="evidence" value="ECO:0007669"/>
    <property type="project" value="TreeGrafter"/>
</dbReference>
<organism evidence="6 7">
    <name type="scientific">Capsella rubella</name>
    <dbReference type="NCBI Taxonomy" id="81985"/>
    <lineage>
        <taxon>Eukaryota</taxon>
        <taxon>Viridiplantae</taxon>
        <taxon>Streptophyta</taxon>
        <taxon>Embryophyta</taxon>
        <taxon>Tracheophyta</taxon>
        <taxon>Spermatophyta</taxon>
        <taxon>Magnoliopsida</taxon>
        <taxon>eudicotyledons</taxon>
        <taxon>Gunneridae</taxon>
        <taxon>Pentapetalae</taxon>
        <taxon>rosids</taxon>
        <taxon>malvids</taxon>
        <taxon>Brassicales</taxon>
        <taxon>Brassicaceae</taxon>
        <taxon>Camelineae</taxon>
        <taxon>Capsella</taxon>
    </lineage>
</organism>
<dbReference type="Proteomes" id="UP000029121">
    <property type="component" value="Unassembled WGS sequence"/>
</dbReference>
<evidence type="ECO:0000256" key="1">
    <source>
        <dbReference type="ARBA" id="ARBA00022723"/>
    </source>
</evidence>
<dbReference type="GO" id="GO:0008270">
    <property type="term" value="F:zinc ion binding"/>
    <property type="evidence" value="ECO:0007669"/>
    <property type="project" value="UniProtKB-KW"/>
</dbReference>
<dbReference type="Pfam" id="PF13639">
    <property type="entry name" value="zf-RING_2"/>
    <property type="match status" value="1"/>
</dbReference>
<evidence type="ECO:0000259" key="5">
    <source>
        <dbReference type="PROSITE" id="PS50089"/>
    </source>
</evidence>
<feature type="non-terminal residue" evidence="6">
    <location>
        <position position="1"/>
    </location>
</feature>
<dbReference type="EMBL" id="KB870805">
    <property type="protein sequence ID" value="EOA39288.1"/>
    <property type="molecule type" value="Genomic_DNA"/>
</dbReference>
<dbReference type="eggNOG" id="KOG0802">
    <property type="taxonomic scope" value="Eukaryota"/>
</dbReference>
<evidence type="ECO:0000256" key="3">
    <source>
        <dbReference type="ARBA" id="ARBA00022833"/>
    </source>
</evidence>
<dbReference type="STRING" id="81985.R0IQ10"/>
<dbReference type="InterPro" id="IPR013083">
    <property type="entry name" value="Znf_RING/FYVE/PHD"/>
</dbReference>
<gene>
    <name evidence="6" type="ORF">CARUB_v10012297mg</name>
</gene>